<dbReference type="GO" id="GO:0090313">
    <property type="term" value="P:regulation of protein targeting to membrane"/>
    <property type="evidence" value="ECO:0007669"/>
    <property type="project" value="TreeGrafter"/>
</dbReference>
<dbReference type="OrthoDB" id="5689712at2"/>
<keyword evidence="2" id="KW-1185">Reference proteome</keyword>
<dbReference type="PANTHER" id="PTHR30441:SF8">
    <property type="entry name" value="DUF748 DOMAIN-CONTAINING PROTEIN"/>
    <property type="match status" value="1"/>
</dbReference>
<dbReference type="GO" id="GO:0005886">
    <property type="term" value="C:plasma membrane"/>
    <property type="evidence" value="ECO:0007669"/>
    <property type="project" value="TreeGrafter"/>
</dbReference>
<sequence>MVKKLGIGLLIVALAFFAFMVVQKGKLEEKLTALLQSKNVQVERSDVNLLPSPSIELQKIRYGLNENYQLSADNLSLNLSWWGILTAHSEIADIQVNNGAVFADSIIKLKAINGTITPIDFSLSELPIFIEQRKAEESWENIIPKVQLDLSVLTEQDDKLTLKASQLDVMKNELHWQDLQAVLALNNRRLFNTDKLAITAKNGSVNWFSNNYNIRTDLSINQLKFKQLESDFETQPDIQGHAVLFGMNDEYVEFDFSPLSLMLKSKQFPLQPLLDTFNIPVLITGKVNGEARLFAEDYFPIEGEIRAEVTEGELNGLNLLELVSQYAPINYDDGQLKQKTNSTRFERIFTHFYWKPTELYIKNTQLFHQRLIVHSAGNIDLTNGKCDVNAEISVNDRRFDLLKLPVHFFGDCQSPQYKVKFDRAFRDQLREFIKEKFK</sequence>
<proteinExistence type="predicted"/>
<reference evidence="1 2" key="1">
    <citation type="submission" date="2018-06" db="EMBL/GenBank/DDBJ databases">
        <authorList>
            <consortium name="Pathogen Informatics"/>
            <person name="Doyle S."/>
        </authorList>
    </citation>
    <scope>NUCLEOTIDE SEQUENCE [LARGE SCALE GENOMIC DNA]</scope>
    <source>
        <strain evidence="1 2">NCTC10801</strain>
    </source>
</reference>
<dbReference type="AlphaFoldDB" id="A0A380TS79"/>
<evidence type="ECO:0000313" key="1">
    <source>
        <dbReference type="EMBL" id="SUT91160.1"/>
    </source>
</evidence>
<gene>
    <name evidence="1" type="ORF">NCTC10801_01395</name>
</gene>
<evidence type="ECO:0000313" key="2">
    <source>
        <dbReference type="Proteomes" id="UP000254649"/>
    </source>
</evidence>
<dbReference type="InterPro" id="IPR052894">
    <property type="entry name" value="AsmA-related"/>
</dbReference>
<dbReference type="PANTHER" id="PTHR30441">
    <property type="entry name" value="DUF748 DOMAIN-CONTAINING PROTEIN"/>
    <property type="match status" value="1"/>
</dbReference>
<protein>
    <submittedName>
        <fullName evidence="1">Putative assembly protein</fullName>
    </submittedName>
</protein>
<organism evidence="1 2">
    <name type="scientific">[Actinobacillus] rossii</name>
    <dbReference type="NCBI Taxonomy" id="123820"/>
    <lineage>
        <taxon>Bacteria</taxon>
        <taxon>Pseudomonadati</taxon>
        <taxon>Pseudomonadota</taxon>
        <taxon>Gammaproteobacteria</taxon>
        <taxon>Pasteurellales</taxon>
        <taxon>Pasteurellaceae</taxon>
    </lineage>
</organism>
<dbReference type="EMBL" id="UFRQ01000003">
    <property type="protein sequence ID" value="SUT91160.1"/>
    <property type="molecule type" value="Genomic_DNA"/>
</dbReference>
<dbReference type="Proteomes" id="UP000254649">
    <property type="component" value="Unassembled WGS sequence"/>
</dbReference>
<name>A0A380TS79_9PAST</name>
<accession>A0A380TS79</accession>